<dbReference type="PANTHER" id="PTHR48079:SF6">
    <property type="entry name" value="NAD(P)-BINDING DOMAIN-CONTAINING PROTEIN-RELATED"/>
    <property type="match status" value="1"/>
</dbReference>
<dbReference type="Proteomes" id="UP000315003">
    <property type="component" value="Chromosome"/>
</dbReference>
<evidence type="ECO:0000313" key="3">
    <source>
        <dbReference type="Proteomes" id="UP000315003"/>
    </source>
</evidence>
<proteinExistence type="predicted"/>
<protein>
    <submittedName>
        <fullName evidence="2">3 beta-hydroxysteroid dehydrogenase/Delta 5--&gt;4-isomerase</fullName>
    </submittedName>
</protein>
<evidence type="ECO:0000313" key="2">
    <source>
        <dbReference type="EMBL" id="QDT60809.1"/>
    </source>
</evidence>
<dbReference type="GO" id="GO:0005737">
    <property type="term" value="C:cytoplasm"/>
    <property type="evidence" value="ECO:0007669"/>
    <property type="project" value="TreeGrafter"/>
</dbReference>
<sequence length="413" mass="45414">MLVSNSFSDSSFMSGSTVSHPRVTSATVRSGLSRPQWVRGYRPLADPDLAGVKIGVTGAGGFIGGRLVERLTLEHDALVQATVRSWHSAVWISRYNAAIHSANVQDTASLTTAFEGCDVVVHCANGGNRPEEIWATNVGGTENVIQACLDTKVRRLVFVSSIAVHGCQPPNGVDELSPYDFEGSVYSRSKIAAERLVKAVHRSGDLETVIIRPTFVWGPRSALFSVRPLQAMQQGRFRLVNQGSGDCHAVFVETVVDALIRASAVQAAAGRAFLVADDFGIQWRDFYAAYAQMLNLDPDQLLSVDAKRLTTRGQAFLYGLLKRKLEDWKGNPAPLWRKVLRRSSRIVADKLAAGGAMNLWDLRKQARQGSLNTDAMQRVLKVRSRYSFNDAMELTEQWLRDQACLPLDGSNPR</sequence>
<dbReference type="GO" id="GO:0016853">
    <property type="term" value="F:isomerase activity"/>
    <property type="evidence" value="ECO:0007669"/>
    <property type="project" value="UniProtKB-KW"/>
</dbReference>
<gene>
    <name evidence="2" type="ORF">SV7mr_33360</name>
</gene>
<dbReference type="SUPFAM" id="SSF51735">
    <property type="entry name" value="NAD(P)-binding Rossmann-fold domains"/>
    <property type="match status" value="1"/>
</dbReference>
<dbReference type="Gene3D" id="3.40.50.720">
    <property type="entry name" value="NAD(P)-binding Rossmann-like Domain"/>
    <property type="match status" value="1"/>
</dbReference>
<name>A0A517SXE0_9BACT</name>
<dbReference type="InterPro" id="IPR051783">
    <property type="entry name" value="NAD(P)-dependent_oxidoreduct"/>
</dbReference>
<dbReference type="GO" id="GO:0004029">
    <property type="term" value="F:aldehyde dehydrogenase (NAD+) activity"/>
    <property type="evidence" value="ECO:0007669"/>
    <property type="project" value="TreeGrafter"/>
</dbReference>
<dbReference type="InterPro" id="IPR036291">
    <property type="entry name" value="NAD(P)-bd_dom_sf"/>
</dbReference>
<evidence type="ECO:0000259" key="1">
    <source>
        <dbReference type="Pfam" id="PF01370"/>
    </source>
</evidence>
<organism evidence="2 3">
    <name type="scientific">Stieleria bergensis</name>
    <dbReference type="NCBI Taxonomy" id="2528025"/>
    <lineage>
        <taxon>Bacteria</taxon>
        <taxon>Pseudomonadati</taxon>
        <taxon>Planctomycetota</taxon>
        <taxon>Planctomycetia</taxon>
        <taxon>Pirellulales</taxon>
        <taxon>Pirellulaceae</taxon>
        <taxon>Stieleria</taxon>
    </lineage>
</organism>
<dbReference type="Pfam" id="PF01370">
    <property type="entry name" value="Epimerase"/>
    <property type="match status" value="1"/>
</dbReference>
<keyword evidence="3" id="KW-1185">Reference proteome</keyword>
<keyword evidence="2" id="KW-0413">Isomerase</keyword>
<feature type="domain" description="NAD-dependent epimerase/dehydratase" evidence="1">
    <location>
        <begin position="56"/>
        <end position="273"/>
    </location>
</feature>
<dbReference type="AlphaFoldDB" id="A0A517SXE0"/>
<dbReference type="OrthoDB" id="9807212at2"/>
<dbReference type="PANTHER" id="PTHR48079">
    <property type="entry name" value="PROTEIN YEEZ"/>
    <property type="match status" value="1"/>
</dbReference>
<accession>A0A517SXE0</accession>
<dbReference type="InterPro" id="IPR001509">
    <property type="entry name" value="Epimerase_deHydtase"/>
</dbReference>
<reference evidence="2 3" key="1">
    <citation type="submission" date="2019-02" db="EMBL/GenBank/DDBJ databases">
        <title>Deep-cultivation of Planctomycetes and their phenomic and genomic characterization uncovers novel biology.</title>
        <authorList>
            <person name="Wiegand S."/>
            <person name="Jogler M."/>
            <person name="Boedeker C."/>
            <person name="Pinto D."/>
            <person name="Vollmers J."/>
            <person name="Rivas-Marin E."/>
            <person name="Kohn T."/>
            <person name="Peeters S.H."/>
            <person name="Heuer A."/>
            <person name="Rast P."/>
            <person name="Oberbeckmann S."/>
            <person name="Bunk B."/>
            <person name="Jeske O."/>
            <person name="Meyerdierks A."/>
            <person name="Storesund J.E."/>
            <person name="Kallscheuer N."/>
            <person name="Luecker S."/>
            <person name="Lage O.M."/>
            <person name="Pohl T."/>
            <person name="Merkel B.J."/>
            <person name="Hornburger P."/>
            <person name="Mueller R.-W."/>
            <person name="Bruemmer F."/>
            <person name="Labrenz M."/>
            <person name="Spormann A.M."/>
            <person name="Op den Camp H."/>
            <person name="Overmann J."/>
            <person name="Amann R."/>
            <person name="Jetten M.S.M."/>
            <person name="Mascher T."/>
            <person name="Medema M.H."/>
            <person name="Devos D.P."/>
            <person name="Kaster A.-K."/>
            <person name="Ovreas L."/>
            <person name="Rohde M."/>
            <person name="Galperin M.Y."/>
            <person name="Jogler C."/>
        </authorList>
    </citation>
    <scope>NUCLEOTIDE SEQUENCE [LARGE SCALE GENOMIC DNA]</scope>
    <source>
        <strain evidence="2 3">SV_7m_r</strain>
    </source>
</reference>
<dbReference type="EMBL" id="CP036272">
    <property type="protein sequence ID" value="QDT60809.1"/>
    <property type="molecule type" value="Genomic_DNA"/>
</dbReference>